<keyword evidence="5" id="KW-0963">Cytoplasm</keyword>
<comment type="catalytic activity">
    <reaction evidence="5">
        <text>uridine(32) in tRNA + S-adenosyl-L-methionine = 2'-O-methyluridine(32) in tRNA + S-adenosyl-L-homocysteine + H(+)</text>
        <dbReference type="Rhea" id="RHEA:42936"/>
        <dbReference type="Rhea" id="RHEA-COMP:10107"/>
        <dbReference type="Rhea" id="RHEA-COMP:10290"/>
        <dbReference type="ChEBI" id="CHEBI:15378"/>
        <dbReference type="ChEBI" id="CHEBI:57856"/>
        <dbReference type="ChEBI" id="CHEBI:59789"/>
        <dbReference type="ChEBI" id="CHEBI:65315"/>
        <dbReference type="ChEBI" id="CHEBI:74478"/>
        <dbReference type="EC" id="2.1.1.200"/>
    </reaction>
</comment>
<evidence type="ECO:0000259" key="7">
    <source>
        <dbReference type="Pfam" id="PF00588"/>
    </source>
</evidence>
<comment type="similarity">
    <text evidence="1">Belongs to the class IV-like SAM-binding methyltransferase superfamily. RNA methyltransferase TrmH family.</text>
</comment>
<dbReference type="InterPro" id="IPR001537">
    <property type="entry name" value="SpoU_MeTrfase"/>
</dbReference>
<evidence type="ECO:0000256" key="4">
    <source>
        <dbReference type="ARBA" id="ARBA00022691"/>
    </source>
</evidence>
<dbReference type="PANTHER" id="PTHR42786:SF2">
    <property type="entry name" value="TRNA (CYTIDINE_URIDINE-2'-O-)-METHYLTRANSFERASE TRMJ"/>
    <property type="match status" value="1"/>
</dbReference>
<dbReference type="CDD" id="cd18093">
    <property type="entry name" value="SpoU-like_TrmJ"/>
    <property type="match status" value="1"/>
</dbReference>
<dbReference type="HOGENOM" id="CLU_056931_1_0_0"/>
<dbReference type="GO" id="GO:0005829">
    <property type="term" value="C:cytosol"/>
    <property type="evidence" value="ECO:0007669"/>
    <property type="project" value="TreeGrafter"/>
</dbReference>
<evidence type="ECO:0000256" key="5">
    <source>
        <dbReference type="RuleBase" id="RU362024"/>
    </source>
</evidence>
<feature type="compositionally biased region" description="Basic and acidic residues" evidence="6">
    <location>
        <begin position="254"/>
        <end position="274"/>
    </location>
</feature>
<comment type="catalytic activity">
    <reaction evidence="5">
        <text>cytidine(32) in tRNA + S-adenosyl-L-methionine = 2'-O-methylcytidine(32) in tRNA + S-adenosyl-L-homocysteine + H(+)</text>
        <dbReference type="Rhea" id="RHEA:42932"/>
        <dbReference type="Rhea" id="RHEA-COMP:10288"/>
        <dbReference type="Rhea" id="RHEA-COMP:10289"/>
        <dbReference type="ChEBI" id="CHEBI:15378"/>
        <dbReference type="ChEBI" id="CHEBI:57856"/>
        <dbReference type="ChEBI" id="CHEBI:59789"/>
        <dbReference type="ChEBI" id="CHEBI:74495"/>
        <dbReference type="ChEBI" id="CHEBI:82748"/>
        <dbReference type="EC" id="2.1.1.200"/>
    </reaction>
</comment>
<dbReference type="AlphaFoldDB" id="A0A075WR80"/>
<dbReference type="RefSeq" id="WP_038063549.1">
    <property type="nucleotide sequence ID" value="NZ_CP008796.1"/>
</dbReference>
<evidence type="ECO:0000256" key="1">
    <source>
        <dbReference type="ARBA" id="ARBA00007228"/>
    </source>
</evidence>
<dbReference type="InterPro" id="IPR029028">
    <property type="entry name" value="Alpha/beta_knot_MTases"/>
</dbReference>
<evidence type="ECO:0000313" key="9">
    <source>
        <dbReference type="Proteomes" id="UP000028481"/>
    </source>
</evidence>
<dbReference type="STRING" id="289377.HL41_00105"/>
<accession>A0A075WR80</accession>
<keyword evidence="9" id="KW-1185">Reference proteome</keyword>
<dbReference type="KEGG" id="tcm:HL41_00105"/>
<dbReference type="PaxDb" id="289377-HL41_00105"/>
<dbReference type="Gene3D" id="1.10.8.590">
    <property type="match status" value="1"/>
</dbReference>
<comment type="function">
    <text evidence="5">Catalyzes the formation of 2'O-methylated cytidine (Cm32) or 2'O-methylated uridine (Um32) at position 32 in tRNA.</text>
</comment>
<feature type="domain" description="tRNA/rRNA methyltransferase SpoU type" evidence="7">
    <location>
        <begin position="17"/>
        <end position="166"/>
    </location>
</feature>
<dbReference type="EMBL" id="CP008796">
    <property type="protein sequence ID" value="AIH03366.1"/>
    <property type="molecule type" value="Genomic_DNA"/>
</dbReference>
<gene>
    <name evidence="5" type="primary">trmJ</name>
    <name evidence="8" type="ORF">HL41_00105</name>
</gene>
<sequence>MQVRPVAKPEKANLENLAVVLVNPMYPENIGATARACANFGVTNLIVVNPESLDQEKIRAMATKGGLPIVENMKVFQDLEEALRDFQYVVGTTARLGRRRMVYHTPKEIAPYLCELSVKNRVAILFGNERFGLSNEHLGLCDKVVTIPTTEQASLNVAQAVVVILYEIFQHASNPIFPKPQLATQQELTIMYKIIEATLEAIDYIPHENKVLWHTNIRRFLSRLELTSKEVKIIQGFCRQLLWALGKEITLSSQEDKAPQNDRSEETCQKDKPS</sequence>
<feature type="region of interest" description="Disordered" evidence="6">
    <location>
        <begin position="252"/>
        <end position="274"/>
    </location>
</feature>
<comment type="subunit">
    <text evidence="5">Homodimer.</text>
</comment>
<dbReference type="GO" id="GO:0160206">
    <property type="term" value="F:tRNA (cytidine(32)/uridine(32)-2'-O)-methyltransferase activity"/>
    <property type="evidence" value="ECO:0007669"/>
    <property type="project" value="UniProtKB-EC"/>
</dbReference>
<dbReference type="PANTHER" id="PTHR42786">
    <property type="entry name" value="TRNA/RRNA METHYLTRANSFERASE"/>
    <property type="match status" value="1"/>
</dbReference>
<keyword evidence="3 8" id="KW-0808">Transferase</keyword>
<dbReference type="GO" id="GO:0106339">
    <property type="term" value="F:tRNA (cytidine(32)-2'-O)-methyltransferase activity"/>
    <property type="evidence" value="ECO:0007669"/>
    <property type="project" value="RHEA"/>
</dbReference>
<protein>
    <recommendedName>
        <fullName evidence="5">tRNA (cytidine/uridine-2'-O-)-methyltransferase TrmJ</fullName>
        <ecNumber evidence="5">2.1.1.200</ecNumber>
    </recommendedName>
    <alternativeName>
        <fullName evidence="5">tRNA (cytidine(32)/uridine(32)-2'-O)-methyltransferase</fullName>
    </alternativeName>
    <alternativeName>
        <fullName evidence="5">tRNA Cm32/Um32 methyltransferase</fullName>
    </alternativeName>
</protein>
<evidence type="ECO:0000256" key="6">
    <source>
        <dbReference type="SAM" id="MobiDB-lite"/>
    </source>
</evidence>
<dbReference type="GO" id="GO:0002128">
    <property type="term" value="P:tRNA nucleoside ribose methylation"/>
    <property type="evidence" value="ECO:0007669"/>
    <property type="project" value="TreeGrafter"/>
</dbReference>
<name>A0A075WR80_9BACT</name>
<dbReference type="eggNOG" id="COG0565">
    <property type="taxonomic scope" value="Bacteria"/>
</dbReference>
<dbReference type="SUPFAM" id="SSF75217">
    <property type="entry name" value="alpha/beta knot"/>
    <property type="match status" value="1"/>
</dbReference>
<dbReference type="Gene3D" id="3.40.1280.10">
    <property type="match status" value="1"/>
</dbReference>
<keyword evidence="2 5" id="KW-0489">Methyltransferase</keyword>
<evidence type="ECO:0000256" key="3">
    <source>
        <dbReference type="ARBA" id="ARBA00022679"/>
    </source>
</evidence>
<dbReference type="InterPro" id="IPR004384">
    <property type="entry name" value="RNA_MeTrfase_TrmJ/LasT"/>
</dbReference>
<dbReference type="Pfam" id="PF00588">
    <property type="entry name" value="SpoU_methylase"/>
    <property type="match status" value="1"/>
</dbReference>
<keyword evidence="4 5" id="KW-0949">S-adenosyl-L-methionine</keyword>
<comment type="subcellular location">
    <subcellularLocation>
        <location evidence="5">Cytoplasm</location>
    </subcellularLocation>
</comment>
<evidence type="ECO:0000313" key="8">
    <source>
        <dbReference type="EMBL" id="AIH03366.1"/>
    </source>
</evidence>
<organism evidence="8 9">
    <name type="scientific">Thermodesulfobacterium commune DSM 2178</name>
    <dbReference type="NCBI Taxonomy" id="289377"/>
    <lineage>
        <taxon>Bacteria</taxon>
        <taxon>Pseudomonadati</taxon>
        <taxon>Thermodesulfobacteriota</taxon>
        <taxon>Thermodesulfobacteria</taxon>
        <taxon>Thermodesulfobacteriales</taxon>
        <taxon>Thermodesulfobacteriaceae</taxon>
        <taxon>Thermodesulfobacterium</taxon>
    </lineage>
</organism>
<dbReference type="GO" id="GO:0003723">
    <property type="term" value="F:RNA binding"/>
    <property type="evidence" value="ECO:0007669"/>
    <property type="project" value="InterPro"/>
</dbReference>
<dbReference type="PIRSF" id="PIRSF004808">
    <property type="entry name" value="LasT"/>
    <property type="match status" value="1"/>
</dbReference>
<proteinExistence type="inferred from homology"/>
<dbReference type="NCBIfam" id="TIGR00050">
    <property type="entry name" value="rRNA_methyl_1"/>
    <property type="match status" value="1"/>
</dbReference>
<dbReference type="OrthoDB" id="9806346at2"/>
<evidence type="ECO:0000256" key="2">
    <source>
        <dbReference type="ARBA" id="ARBA00022603"/>
    </source>
</evidence>
<dbReference type="Proteomes" id="UP000028481">
    <property type="component" value="Chromosome"/>
</dbReference>
<reference evidence="8 9" key="1">
    <citation type="journal article" date="2015" name="Genome Announc.">
        <title>Genome Sequence of a Sulfate-Reducing Thermophilic Bacterium, Thermodesulfobacterium commune DSM 2178T (Phylum Thermodesulfobacteria).</title>
        <authorList>
            <person name="Bhatnagar S."/>
            <person name="Badger J.H."/>
            <person name="Madupu R."/>
            <person name="Khouri H.M."/>
            <person name="O'Connor E.M."/>
            <person name="Robb F.T."/>
            <person name="Ward N.L."/>
            <person name="Eisen J.A."/>
        </authorList>
    </citation>
    <scope>NUCLEOTIDE SEQUENCE [LARGE SCALE GENOMIC DNA]</scope>
    <source>
        <strain evidence="8 9">DSM 2178</strain>
    </source>
</reference>
<dbReference type="InterPro" id="IPR029026">
    <property type="entry name" value="tRNA_m1G_MTases_N"/>
</dbReference>
<keyword evidence="5" id="KW-0819">tRNA processing</keyword>
<dbReference type="EC" id="2.1.1.200" evidence="5"/>